<dbReference type="OrthoDB" id="9998278at2"/>
<sequence length="122" mass="14309">MYNYKHKRKGYLILENIVALSLIGIMASLVVSIFSTSVFNLKKSYNTNQMINLAKKEMCSIEYEIQNNKEENLFERTSKNIEGYTVKSEVIKERNYFNCYRISICVSCCERKMVVDSYVVRT</sequence>
<proteinExistence type="predicted"/>
<comment type="caution">
    <text evidence="2">The sequence shown here is derived from an EMBL/GenBank/DDBJ whole genome shotgun (WGS) entry which is preliminary data.</text>
</comment>
<keyword evidence="1" id="KW-1133">Transmembrane helix</keyword>
<keyword evidence="1" id="KW-0812">Transmembrane</keyword>
<evidence type="ECO:0008006" key="5">
    <source>
        <dbReference type="Google" id="ProtNLM"/>
    </source>
</evidence>
<reference evidence="2 4" key="1">
    <citation type="submission" date="2015-04" db="EMBL/GenBank/DDBJ databases">
        <title>Microcin producing Clostridium sp. JC272T.</title>
        <authorList>
            <person name="Jyothsna T."/>
            <person name="Sasikala C."/>
            <person name="Ramana C."/>
        </authorList>
    </citation>
    <scope>NUCLEOTIDE SEQUENCE [LARGE SCALE GENOMIC DNA]</scope>
    <source>
        <strain evidence="2 4">JC272</strain>
    </source>
</reference>
<protein>
    <recommendedName>
        <fullName evidence="5">Type II secretion system protein</fullName>
    </recommendedName>
</protein>
<evidence type="ECO:0000313" key="2">
    <source>
        <dbReference type="EMBL" id="KKY01846.1"/>
    </source>
</evidence>
<organism evidence="2 4">
    <name type="scientific">Paraclostridium benzoelyticum</name>
    <dbReference type="NCBI Taxonomy" id="1629550"/>
    <lineage>
        <taxon>Bacteria</taxon>
        <taxon>Bacillati</taxon>
        <taxon>Bacillota</taxon>
        <taxon>Clostridia</taxon>
        <taxon>Peptostreptococcales</taxon>
        <taxon>Peptostreptococcaceae</taxon>
        <taxon>Paraclostridium</taxon>
    </lineage>
</organism>
<evidence type="ECO:0000313" key="4">
    <source>
        <dbReference type="Proteomes" id="UP000034407"/>
    </source>
</evidence>
<dbReference type="RefSeq" id="WP_046821480.1">
    <property type="nucleotide sequence ID" value="NZ_LBBT01000005.1"/>
</dbReference>
<evidence type="ECO:0000313" key="3">
    <source>
        <dbReference type="EMBL" id="KKY02993.1"/>
    </source>
</evidence>
<evidence type="ECO:0000256" key="1">
    <source>
        <dbReference type="SAM" id="Phobius"/>
    </source>
</evidence>
<keyword evidence="4" id="KW-1185">Reference proteome</keyword>
<dbReference type="EMBL" id="LBBT01000143">
    <property type="protein sequence ID" value="KKY01846.1"/>
    <property type="molecule type" value="Genomic_DNA"/>
</dbReference>
<feature type="transmembrane region" description="Helical" evidence="1">
    <location>
        <begin position="12"/>
        <end position="34"/>
    </location>
</feature>
<dbReference type="Proteomes" id="UP000034407">
    <property type="component" value="Unassembled WGS sequence"/>
</dbReference>
<dbReference type="AlphaFoldDB" id="A0A0M3DI71"/>
<accession>A0A0M3DI71</accession>
<name>A0A0M3DI71_9FIRM</name>
<keyword evidence="1" id="KW-0472">Membrane</keyword>
<dbReference type="EMBL" id="LBBT01000005">
    <property type="protein sequence ID" value="KKY02993.1"/>
    <property type="molecule type" value="Genomic_DNA"/>
</dbReference>
<gene>
    <name evidence="3" type="ORF">VN21_00115</name>
    <name evidence="2" type="ORF">VN21_06615</name>
</gene>
<dbReference type="PATRIC" id="fig|1629550.3.peg.317"/>